<dbReference type="PANTHER" id="PTHR47186">
    <property type="entry name" value="LEUCINE-RICH REPEAT-CONTAINING PROTEIN 57"/>
    <property type="match status" value="1"/>
</dbReference>
<dbReference type="Gramene" id="KVF21195">
    <property type="protein sequence ID" value="KVF21195"/>
    <property type="gene ID" value="Ccrd_026843"/>
</dbReference>
<dbReference type="InterPro" id="IPR032675">
    <property type="entry name" value="LRR_dom_sf"/>
</dbReference>
<evidence type="ECO:0000313" key="4">
    <source>
        <dbReference type="EMBL" id="KVF21195.1"/>
    </source>
</evidence>
<dbReference type="PANTHER" id="PTHR47186:SF42">
    <property type="entry name" value="DISEASE RESISTANCE RPP13-LIKE PROTEIN 1"/>
    <property type="match status" value="1"/>
</dbReference>
<evidence type="ECO:0000256" key="1">
    <source>
        <dbReference type="ARBA" id="ARBA00022737"/>
    </source>
</evidence>
<dbReference type="InterPro" id="IPR055414">
    <property type="entry name" value="LRR_R13L4/SHOC2-like"/>
</dbReference>
<feature type="domain" description="Disease resistance R13L4/SHOC-2-like LRR" evidence="3">
    <location>
        <begin position="267"/>
        <end position="352"/>
    </location>
</feature>
<dbReference type="Proteomes" id="UP000243975">
    <property type="component" value="Unassembled WGS sequence"/>
</dbReference>
<sequence>MECSYLAELHIPCECPQLKFLNVSNPKLRSLDFMLVPNIETLNLNRCCDLVELVMPCKCPQLTSIDLSSSKLRSLDLRLVPNIETLNLQGCYNLVELRMHDECCKLRTLSLGCPQLRTFDLGMTRNLEALALDGHDDLLQLLVSFRCQQLKHLELINSKLSTLELTRNLKKLILTSCALVELHIPVEDVMLKSLDIKGCSKLKNLDLGGTPNLESLHLEECSSLVKLLAPMEFDCTYWEDLPSLIGNVEKLISVGSSCACTDLESFFGSICGLQHLGYLRLECDIPEVPKDLDNLQCLEQLTLSSPSIKNLPDSILSLKHLKSLKLYNWELLEKLPEDLGRLECLEDLFLMSDKIKHLPDTIFTLKHLKLVTLFCKLLENLPEDLGRLECLEKLTFKSKKIKHLPYSICKLKHLKSFELYCELLEKLPEDLDRLECLEKLNFTSKKIKHLPDSISMLKHLESLAFYDCELLENYRPSMHEDLDKWRGFIFKHPTPLILHATPEIYGIIMMKLQPTNSSRKKQPRLAVFWDRLEKLSRRARRGREPEDRNRRAEPETERGQKSID</sequence>
<protein>
    <recommendedName>
        <fullName evidence="3">Disease resistance R13L4/SHOC-2-like LRR domain-containing protein</fullName>
    </recommendedName>
</protein>
<accession>A0A103IVJ4</accession>
<organism evidence="4 5">
    <name type="scientific">Cynara cardunculus var. scolymus</name>
    <name type="common">Globe artichoke</name>
    <name type="synonym">Cynara scolymus</name>
    <dbReference type="NCBI Taxonomy" id="59895"/>
    <lineage>
        <taxon>Eukaryota</taxon>
        <taxon>Viridiplantae</taxon>
        <taxon>Streptophyta</taxon>
        <taxon>Embryophyta</taxon>
        <taxon>Tracheophyta</taxon>
        <taxon>Spermatophyta</taxon>
        <taxon>Magnoliopsida</taxon>
        <taxon>eudicotyledons</taxon>
        <taxon>Gunneridae</taxon>
        <taxon>Pentapetalae</taxon>
        <taxon>asterids</taxon>
        <taxon>campanulids</taxon>
        <taxon>Asterales</taxon>
        <taxon>Asteraceae</taxon>
        <taxon>Carduoideae</taxon>
        <taxon>Cardueae</taxon>
        <taxon>Carduinae</taxon>
        <taxon>Cynara</taxon>
    </lineage>
</organism>
<proteinExistence type="predicted"/>
<keyword evidence="1" id="KW-0677">Repeat</keyword>
<dbReference type="OMA" id="NCTYREP"/>
<feature type="region of interest" description="Disordered" evidence="2">
    <location>
        <begin position="538"/>
        <end position="564"/>
    </location>
</feature>
<reference evidence="4 5" key="1">
    <citation type="journal article" date="2016" name="Sci. Rep.">
        <title>The genome sequence of the outbreeding globe artichoke constructed de novo incorporating a phase-aware low-pass sequencing strategy of F1 progeny.</title>
        <authorList>
            <person name="Scaglione D."/>
            <person name="Reyes-Chin-Wo S."/>
            <person name="Acquadro A."/>
            <person name="Froenicke L."/>
            <person name="Portis E."/>
            <person name="Beitel C."/>
            <person name="Tirone M."/>
            <person name="Mauro R."/>
            <person name="Lo Monaco A."/>
            <person name="Mauromicale G."/>
            <person name="Faccioli P."/>
            <person name="Cattivelli L."/>
            <person name="Rieseberg L."/>
            <person name="Michelmore R."/>
            <person name="Lanteri S."/>
        </authorList>
    </citation>
    <scope>NUCLEOTIDE SEQUENCE [LARGE SCALE GENOMIC DNA]</scope>
    <source>
        <strain evidence="4">2C</strain>
    </source>
</reference>
<name>A0A103IVJ4_CYNCS</name>
<comment type="caution">
    <text evidence="4">The sequence shown here is derived from an EMBL/GenBank/DDBJ whole genome shotgun (WGS) entry which is preliminary data.</text>
</comment>
<evidence type="ECO:0000259" key="3">
    <source>
        <dbReference type="Pfam" id="PF23598"/>
    </source>
</evidence>
<keyword evidence="5" id="KW-1185">Reference proteome</keyword>
<dbReference type="AlphaFoldDB" id="A0A103IVJ4"/>
<gene>
    <name evidence="4" type="ORF">Ccrd_026843</name>
</gene>
<dbReference type="EMBL" id="LEKV01009709">
    <property type="protein sequence ID" value="KVF21195.1"/>
    <property type="molecule type" value="Genomic_DNA"/>
</dbReference>
<dbReference type="STRING" id="59895.A0A103IVJ4"/>
<evidence type="ECO:0000313" key="5">
    <source>
        <dbReference type="Proteomes" id="UP000243975"/>
    </source>
</evidence>
<dbReference type="SUPFAM" id="SSF52058">
    <property type="entry name" value="L domain-like"/>
    <property type="match status" value="2"/>
</dbReference>
<evidence type="ECO:0000256" key="2">
    <source>
        <dbReference type="SAM" id="MobiDB-lite"/>
    </source>
</evidence>
<dbReference type="Pfam" id="PF23598">
    <property type="entry name" value="LRR_14"/>
    <property type="match status" value="1"/>
</dbReference>
<dbReference type="Gene3D" id="3.80.10.10">
    <property type="entry name" value="Ribonuclease Inhibitor"/>
    <property type="match status" value="3"/>
</dbReference>